<dbReference type="PANTHER" id="PTHR21349:SF0">
    <property type="entry name" value="LARGE RIBOSOMAL SUBUNIT PROTEIN BL21M"/>
    <property type="match status" value="1"/>
</dbReference>
<evidence type="ECO:0000313" key="6">
    <source>
        <dbReference type="EMBL" id="EKD66300.1"/>
    </source>
</evidence>
<dbReference type="GO" id="GO:0006412">
    <property type="term" value="P:translation"/>
    <property type="evidence" value="ECO:0007669"/>
    <property type="project" value="InterPro"/>
</dbReference>
<dbReference type="GO" id="GO:0019843">
    <property type="term" value="F:rRNA binding"/>
    <property type="evidence" value="ECO:0007669"/>
    <property type="project" value="UniProtKB-KW"/>
</dbReference>
<keyword evidence="5" id="KW-0694">RNA-binding</keyword>
<comment type="caution">
    <text evidence="6">The sequence shown here is derived from an EMBL/GenBank/DDBJ whole genome shotgun (WGS) entry which is preliminary data.</text>
</comment>
<accession>K2AE16</accession>
<dbReference type="GO" id="GO:0005737">
    <property type="term" value="C:cytoplasm"/>
    <property type="evidence" value="ECO:0007669"/>
    <property type="project" value="UniProtKB-ARBA"/>
</dbReference>
<protein>
    <recommendedName>
        <fullName evidence="4 5">50S ribosomal protein L21</fullName>
    </recommendedName>
</protein>
<dbReference type="EMBL" id="AMFJ01021638">
    <property type="protein sequence ID" value="EKD66300.1"/>
    <property type="molecule type" value="Genomic_DNA"/>
</dbReference>
<comment type="similarity">
    <text evidence="1 5">Belongs to the bacterial ribosomal protein bL21 family.</text>
</comment>
<gene>
    <name evidence="6" type="ORF">ACD_49C00052G0012</name>
</gene>
<keyword evidence="2 5" id="KW-0689">Ribosomal protein</keyword>
<dbReference type="InterPro" id="IPR036164">
    <property type="entry name" value="bL21-like_sf"/>
</dbReference>
<reference evidence="6" key="1">
    <citation type="journal article" date="2012" name="Science">
        <title>Fermentation, hydrogen, and sulfur metabolism in multiple uncultivated bacterial phyla.</title>
        <authorList>
            <person name="Wrighton K.C."/>
            <person name="Thomas B.C."/>
            <person name="Sharon I."/>
            <person name="Miller C.S."/>
            <person name="Castelle C.J."/>
            <person name="VerBerkmoes N.C."/>
            <person name="Wilkins M.J."/>
            <person name="Hettich R.L."/>
            <person name="Lipton M.S."/>
            <person name="Williams K.H."/>
            <person name="Long P.E."/>
            <person name="Banfield J.F."/>
        </authorList>
    </citation>
    <scope>NUCLEOTIDE SEQUENCE [LARGE SCALE GENOMIC DNA]</scope>
</reference>
<dbReference type="Pfam" id="PF00829">
    <property type="entry name" value="Ribosomal_L21p"/>
    <property type="match status" value="1"/>
</dbReference>
<dbReference type="NCBIfam" id="TIGR00061">
    <property type="entry name" value="L21"/>
    <property type="match status" value="1"/>
</dbReference>
<dbReference type="SUPFAM" id="SSF141091">
    <property type="entry name" value="L21p-like"/>
    <property type="match status" value="1"/>
</dbReference>
<evidence type="ECO:0000256" key="3">
    <source>
        <dbReference type="ARBA" id="ARBA00023274"/>
    </source>
</evidence>
<dbReference type="AlphaFoldDB" id="K2AE16"/>
<dbReference type="GO" id="GO:0003735">
    <property type="term" value="F:structural constituent of ribosome"/>
    <property type="evidence" value="ECO:0007669"/>
    <property type="project" value="InterPro"/>
</dbReference>
<evidence type="ECO:0000256" key="1">
    <source>
        <dbReference type="ARBA" id="ARBA00008563"/>
    </source>
</evidence>
<sequence>MIAVLELGWNQFTVKVWDVIDVDNQDQEVWSLIKVNPLLVSDENGKSTKIGSPILTDMNVELKVLENFKDDKVKVFKMKSKKRYARTQWFRAAKSKLEVLTIA</sequence>
<evidence type="ECO:0000256" key="4">
    <source>
        <dbReference type="ARBA" id="ARBA00035483"/>
    </source>
</evidence>
<dbReference type="GO" id="GO:1990904">
    <property type="term" value="C:ribonucleoprotein complex"/>
    <property type="evidence" value="ECO:0007669"/>
    <property type="project" value="UniProtKB-KW"/>
</dbReference>
<dbReference type="PANTHER" id="PTHR21349">
    <property type="entry name" value="50S RIBOSOMAL PROTEIN L21"/>
    <property type="match status" value="1"/>
</dbReference>
<dbReference type="InterPro" id="IPR028909">
    <property type="entry name" value="bL21-like"/>
</dbReference>
<evidence type="ECO:0000256" key="2">
    <source>
        <dbReference type="ARBA" id="ARBA00022980"/>
    </source>
</evidence>
<keyword evidence="3 5" id="KW-0687">Ribonucleoprotein</keyword>
<keyword evidence="5" id="KW-0699">rRNA-binding</keyword>
<proteinExistence type="inferred from homology"/>
<organism evidence="6">
    <name type="scientific">uncultured bacterium</name>
    <name type="common">gcode 4</name>
    <dbReference type="NCBI Taxonomy" id="1234023"/>
    <lineage>
        <taxon>Bacteria</taxon>
        <taxon>environmental samples</taxon>
    </lineage>
</organism>
<evidence type="ECO:0000256" key="5">
    <source>
        <dbReference type="RuleBase" id="RU000562"/>
    </source>
</evidence>
<dbReference type="GO" id="GO:0005840">
    <property type="term" value="C:ribosome"/>
    <property type="evidence" value="ECO:0007669"/>
    <property type="project" value="UniProtKB-KW"/>
</dbReference>
<name>K2AE16_9BACT</name>
<dbReference type="InterPro" id="IPR001787">
    <property type="entry name" value="Ribosomal_bL21"/>
</dbReference>
<comment type="function">
    <text evidence="5">This protein binds to 23S rRNA in the presence of protein L20.</text>
</comment>